<evidence type="ECO:0008006" key="4">
    <source>
        <dbReference type="Google" id="ProtNLM"/>
    </source>
</evidence>
<dbReference type="EMBL" id="CAJQUM010000001">
    <property type="protein sequence ID" value="CAG4884083.1"/>
    <property type="molecule type" value="Genomic_DNA"/>
</dbReference>
<name>A0A916J601_9PROT</name>
<keyword evidence="1" id="KW-0472">Membrane</keyword>
<evidence type="ECO:0000313" key="2">
    <source>
        <dbReference type="EMBL" id="CAG4884083.1"/>
    </source>
</evidence>
<feature type="transmembrane region" description="Helical" evidence="1">
    <location>
        <begin position="60"/>
        <end position="81"/>
    </location>
</feature>
<dbReference type="Proteomes" id="UP000742786">
    <property type="component" value="Unassembled WGS sequence"/>
</dbReference>
<evidence type="ECO:0000313" key="3">
    <source>
        <dbReference type="Proteomes" id="UP000742786"/>
    </source>
</evidence>
<feature type="transmembrane region" description="Helical" evidence="1">
    <location>
        <begin position="93"/>
        <end position="112"/>
    </location>
</feature>
<gene>
    <name evidence="2" type="ORF">GTOL_11966</name>
</gene>
<feature type="transmembrane region" description="Helical" evidence="1">
    <location>
        <begin position="29"/>
        <end position="48"/>
    </location>
</feature>
<organism evidence="2 3">
    <name type="scientific">Georgfuchsia toluolica</name>
    <dbReference type="NCBI Taxonomy" id="424218"/>
    <lineage>
        <taxon>Bacteria</taxon>
        <taxon>Pseudomonadati</taxon>
        <taxon>Pseudomonadota</taxon>
        <taxon>Betaproteobacteria</taxon>
        <taxon>Nitrosomonadales</taxon>
        <taxon>Sterolibacteriaceae</taxon>
        <taxon>Georgfuchsia</taxon>
    </lineage>
</organism>
<accession>A0A916J601</accession>
<feature type="transmembrane region" description="Helical" evidence="1">
    <location>
        <begin position="156"/>
        <end position="174"/>
    </location>
</feature>
<keyword evidence="3" id="KW-1185">Reference proteome</keyword>
<proteinExistence type="predicted"/>
<feature type="transmembrane region" description="Helical" evidence="1">
    <location>
        <begin position="124"/>
        <end position="144"/>
    </location>
</feature>
<evidence type="ECO:0000256" key="1">
    <source>
        <dbReference type="SAM" id="Phobius"/>
    </source>
</evidence>
<sequence>MRDFDQLVAELAGDATTVKPAPHPYLLSLKWIVVAAVYLALSLLLSGLRPDLAQALRQPWFSAEIVALLLIFIATSVDAALLAFPDLHQKRGLAFLPLWVFALFVLVLAFAWRADSPPAPPPEHTFQCTIGIVLLALLPAAWMFLVMRKVASTHGLWAGSIAALSAFSVGALWLRLHEANNSIVHVVEWHYLPMLACGLIGLWLGKLLLKW</sequence>
<dbReference type="RefSeq" id="WP_220635966.1">
    <property type="nucleotide sequence ID" value="NZ_CAJQUM010000001.1"/>
</dbReference>
<protein>
    <recommendedName>
        <fullName evidence="4">DUF1109 domain-containing protein</fullName>
    </recommendedName>
</protein>
<keyword evidence="1" id="KW-1133">Transmembrane helix</keyword>
<keyword evidence="1" id="KW-0812">Transmembrane</keyword>
<comment type="caution">
    <text evidence="2">The sequence shown here is derived from an EMBL/GenBank/DDBJ whole genome shotgun (WGS) entry which is preliminary data.</text>
</comment>
<reference evidence="2" key="1">
    <citation type="submission" date="2021-04" db="EMBL/GenBank/DDBJ databases">
        <authorList>
            <person name="Hornung B."/>
        </authorList>
    </citation>
    <scope>NUCLEOTIDE SEQUENCE</scope>
    <source>
        <strain evidence="2">G5G6</strain>
    </source>
</reference>
<dbReference type="InterPro" id="IPR009495">
    <property type="entry name" value="NrsF"/>
</dbReference>
<feature type="transmembrane region" description="Helical" evidence="1">
    <location>
        <begin position="189"/>
        <end position="209"/>
    </location>
</feature>
<dbReference type="Pfam" id="PF06532">
    <property type="entry name" value="NrsF"/>
    <property type="match status" value="1"/>
</dbReference>
<dbReference type="AlphaFoldDB" id="A0A916J601"/>